<proteinExistence type="predicted"/>
<keyword evidence="2" id="KW-0732">Signal</keyword>
<dbReference type="AlphaFoldDB" id="A0AAV5U6Y9"/>
<sequence>FVAKMRALAAVLVALVAAAVAAPFDNSPLNPAEAAAATAAIAALSANQTGQAMIGGTTANAGQWPWTVSLCIQDWFGGCGYKAAGAILSSDWIVTTYSGVFDPVKETSWRVCAGSLDWSCQGSHYQFRKVYQIWRYADQNVNSHYHDISLIQIEDYFTFNDYVKPISVLNNDAAMIQPGNYAWFTSWGSTSS</sequence>
<feature type="non-terminal residue" evidence="4">
    <location>
        <position position="1"/>
    </location>
</feature>
<evidence type="ECO:0000256" key="2">
    <source>
        <dbReference type="SAM" id="SignalP"/>
    </source>
</evidence>
<name>A0AAV5U6Y9_9BILA</name>
<gene>
    <name evidence="4" type="ORF">PENTCL1PPCAC_24331</name>
</gene>
<dbReference type="Pfam" id="PF00089">
    <property type="entry name" value="Trypsin"/>
    <property type="match status" value="1"/>
</dbReference>
<dbReference type="GO" id="GO:0004252">
    <property type="term" value="F:serine-type endopeptidase activity"/>
    <property type="evidence" value="ECO:0007669"/>
    <property type="project" value="InterPro"/>
</dbReference>
<dbReference type="PANTHER" id="PTHR24252:SF7">
    <property type="entry name" value="HYALIN"/>
    <property type="match status" value="1"/>
</dbReference>
<evidence type="ECO:0000313" key="4">
    <source>
        <dbReference type="EMBL" id="GMT02157.1"/>
    </source>
</evidence>
<keyword evidence="1" id="KW-1015">Disulfide bond</keyword>
<dbReference type="SUPFAM" id="SSF50494">
    <property type="entry name" value="Trypsin-like serine proteases"/>
    <property type="match status" value="1"/>
</dbReference>
<dbReference type="GO" id="GO:0006508">
    <property type="term" value="P:proteolysis"/>
    <property type="evidence" value="ECO:0007669"/>
    <property type="project" value="InterPro"/>
</dbReference>
<dbReference type="InterPro" id="IPR009003">
    <property type="entry name" value="Peptidase_S1_PA"/>
</dbReference>
<dbReference type="Proteomes" id="UP001432027">
    <property type="component" value="Unassembled WGS sequence"/>
</dbReference>
<evidence type="ECO:0000259" key="3">
    <source>
        <dbReference type="PROSITE" id="PS50240"/>
    </source>
</evidence>
<dbReference type="InterPro" id="IPR043504">
    <property type="entry name" value="Peptidase_S1_PA_chymotrypsin"/>
</dbReference>
<dbReference type="PANTHER" id="PTHR24252">
    <property type="entry name" value="ACROSIN-RELATED"/>
    <property type="match status" value="1"/>
</dbReference>
<feature type="non-terminal residue" evidence="4">
    <location>
        <position position="192"/>
    </location>
</feature>
<keyword evidence="5" id="KW-1185">Reference proteome</keyword>
<reference evidence="4" key="1">
    <citation type="submission" date="2023-10" db="EMBL/GenBank/DDBJ databases">
        <title>Genome assembly of Pristionchus species.</title>
        <authorList>
            <person name="Yoshida K."/>
            <person name="Sommer R.J."/>
        </authorList>
    </citation>
    <scope>NUCLEOTIDE SEQUENCE</scope>
    <source>
        <strain evidence="4">RS0144</strain>
    </source>
</reference>
<evidence type="ECO:0000313" key="5">
    <source>
        <dbReference type="Proteomes" id="UP001432027"/>
    </source>
</evidence>
<feature type="signal peptide" evidence="2">
    <location>
        <begin position="1"/>
        <end position="21"/>
    </location>
</feature>
<dbReference type="EMBL" id="BTSX01000005">
    <property type="protein sequence ID" value="GMT02157.1"/>
    <property type="molecule type" value="Genomic_DNA"/>
</dbReference>
<comment type="caution">
    <text evidence="4">The sequence shown here is derived from an EMBL/GenBank/DDBJ whole genome shotgun (WGS) entry which is preliminary data.</text>
</comment>
<evidence type="ECO:0000256" key="1">
    <source>
        <dbReference type="ARBA" id="ARBA00023157"/>
    </source>
</evidence>
<dbReference type="PROSITE" id="PS50240">
    <property type="entry name" value="TRYPSIN_DOM"/>
    <property type="match status" value="1"/>
</dbReference>
<dbReference type="Gene3D" id="2.40.10.10">
    <property type="entry name" value="Trypsin-like serine proteases"/>
    <property type="match status" value="1"/>
</dbReference>
<feature type="domain" description="Peptidase S1" evidence="3">
    <location>
        <begin position="53"/>
        <end position="192"/>
    </location>
</feature>
<accession>A0AAV5U6Y9</accession>
<dbReference type="InterPro" id="IPR001254">
    <property type="entry name" value="Trypsin_dom"/>
</dbReference>
<organism evidence="4 5">
    <name type="scientific">Pristionchus entomophagus</name>
    <dbReference type="NCBI Taxonomy" id="358040"/>
    <lineage>
        <taxon>Eukaryota</taxon>
        <taxon>Metazoa</taxon>
        <taxon>Ecdysozoa</taxon>
        <taxon>Nematoda</taxon>
        <taxon>Chromadorea</taxon>
        <taxon>Rhabditida</taxon>
        <taxon>Rhabditina</taxon>
        <taxon>Diplogasteromorpha</taxon>
        <taxon>Diplogasteroidea</taxon>
        <taxon>Neodiplogasteridae</taxon>
        <taxon>Pristionchus</taxon>
    </lineage>
</organism>
<protein>
    <recommendedName>
        <fullName evidence="3">Peptidase S1 domain-containing protein</fullName>
    </recommendedName>
</protein>
<feature type="chain" id="PRO_5044022927" description="Peptidase S1 domain-containing protein" evidence="2">
    <location>
        <begin position="22"/>
        <end position="192"/>
    </location>
</feature>